<keyword evidence="3" id="KW-1185">Reference proteome</keyword>
<organism evidence="2 3">
    <name type="scientific">Tilletia controversa</name>
    <name type="common">dwarf bunt fungus</name>
    <dbReference type="NCBI Taxonomy" id="13291"/>
    <lineage>
        <taxon>Eukaryota</taxon>
        <taxon>Fungi</taxon>
        <taxon>Dikarya</taxon>
        <taxon>Basidiomycota</taxon>
        <taxon>Ustilaginomycotina</taxon>
        <taxon>Exobasidiomycetes</taxon>
        <taxon>Tilletiales</taxon>
        <taxon>Tilletiaceae</taxon>
        <taxon>Tilletia</taxon>
    </lineage>
</organism>
<dbReference type="Proteomes" id="UP000077684">
    <property type="component" value="Unassembled WGS sequence"/>
</dbReference>
<feature type="region of interest" description="Disordered" evidence="1">
    <location>
        <begin position="29"/>
        <end position="54"/>
    </location>
</feature>
<evidence type="ECO:0000313" key="2">
    <source>
        <dbReference type="EMBL" id="KAE8248780.1"/>
    </source>
</evidence>
<accession>A0A8X7SXI7</accession>
<reference evidence="2" key="1">
    <citation type="submission" date="2016-04" db="EMBL/GenBank/DDBJ databases">
        <authorList>
            <person name="Nguyen H.D."/>
            <person name="Samba Siva P."/>
            <person name="Cullis J."/>
            <person name="Levesque C.A."/>
            <person name="Hambleton S."/>
        </authorList>
    </citation>
    <scope>NUCLEOTIDE SEQUENCE</scope>
    <source>
        <strain evidence="2">DAOMC 236426</strain>
    </source>
</reference>
<gene>
    <name evidence="2" type="ORF">A4X06_0g3528</name>
</gene>
<evidence type="ECO:0000313" key="3">
    <source>
        <dbReference type="Proteomes" id="UP000077684"/>
    </source>
</evidence>
<feature type="compositionally biased region" description="Polar residues" evidence="1">
    <location>
        <begin position="32"/>
        <end position="54"/>
    </location>
</feature>
<reference evidence="2" key="2">
    <citation type="journal article" date="2019" name="IMA Fungus">
        <title>Genome sequencing and comparison of five Tilletia species to identify candidate genes for the detection of regulated species infecting wheat.</title>
        <authorList>
            <person name="Nguyen H.D.T."/>
            <person name="Sultana T."/>
            <person name="Kesanakurti P."/>
            <person name="Hambleton S."/>
        </authorList>
    </citation>
    <scope>NUCLEOTIDE SEQUENCE</scope>
    <source>
        <strain evidence="2">DAOMC 236426</strain>
    </source>
</reference>
<name>A0A8X7SXI7_9BASI</name>
<proteinExistence type="predicted"/>
<evidence type="ECO:0000256" key="1">
    <source>
        <dbReference type="SAM" id="MobiDB-lite"/>
    </source>
</evidence>
<protein>
    <submittedName>
        <fullName evidence="2">Uncharacterized protein</fullName>
    </submittedName>
</protein>
<comment type="caution">
    <text evidence="2">The sequence shown here is derived from an EMBL/GenBank/DDBJ whole genome shotgun (WGS) entry which is preliminary data.</text>
</comment>
<sequence length="146" mass="15966">MGATSCRLPPSLGFLPRKHVPSVLPFVKPTVSKPNVSTQNNPDAKTTNAHSSRVLNKVNPQHSLYTDLDLHSASSVGKGTTKDGRDPFSPGWVWDRERSARTAWYSYQGGVALSRDETRIRTTSQSGCTLPSKLQFAKGLFSPKVL</sequence>
<dbReference type="AlphaFoldDB" id="A0A8X7SXI7"/>
<dbReference type="EMBL" id="LWDE02000326">
    <property type="protein sequence ID" value="KAE8248780.1"/>
    <property type="molecule type" value="Genomic_DNA"/>
</dbReference>